<dbReference type="OMA" id="DADVEGC"/>
<dbReference type="EMBL" id="CM000364">
    <property type="protein sequence ID" value="EDX14234.1"/>
    <property type="molecule type" value="Genomic_DNA"/>
</dbReference>
<evidence type="ECO:0000313" key="3">
    <source>
        <dbReference type="Proteomes" id="UP000000304"/>
    </source>
</evidence>
<protein>
    <submittedName>
        <fullName evidence="2">GD21104</fullName>
    </submittedName>
</protein>
<gene>
    <name evidence="2" type="primary">Dsim\GD21104</name>
    <name evidence="2" type="ORF">Dsim_GD21104</name>
</gene>
<sequence>MSYDSKHQGGCKHVRDTTGKAEVRSSSSQLVSGVDLVPRKPLLLVLLPLLMMMEMEMRMVPEMEADQEEDADVEGCGATHVTQQQQ</sequence>
<name>B4QT70_DROSI</name>
<accession>B4QT70</accession>
<dbReference type="Proteomes" id="UP000000304">
    <property type="component" value="Chromosome 3R"/>
</dbReference>
<feature type="region of interest" description="Disordered" evidence="1">
    <location>
        <begin position="65"/>
        <end position="86"/>
    </location>
</feature>
<reference evidence="2 3" key="1">
    <citation type="journal article" date="2007" name="Nature">
        <title>Evolution of genes and genomes on the Drosophila phylogeny.</title>
        <authorList>
            <consortium name="Drosophila 12 Genomes Consortium"/>
            <person name="Clark A.G."/>
            <person name="Eisen M.B."/>
            <person name="Smith D.R."/>
            <person name="Bergman C.M."/>
            <person name="Oliver B."/>
            <person name="Markow T.A."/>
            <person name="Kaufman T.C."/>
            <person name="Kellis M."/>
            <person name="Gelbart W."/>
            <person name="Iyer V.N."/>
            <person name="Pollard D.A."/>
            <person name="Sackton T.B."/>
            <person name="Larracuente A.M."/>
            <person name="Singh N.D."/>
            <person name="Abad J.P."/>
            <person name="Abt D.N."/>
            <person name="Adryan B."/>
            <person name="Aguade M."/>
            <person name="Akashi H."/>
            <person name="Anderson W.W."/>
            <person name="Aquadro C.F."/>
            <person name="Ardell D.H."/>
            <person name="Arguello R."/>
            <person name="Artieri C.G."/>
            <person name="Barbash D.A."/>
            <person name="Barker D."/>
            <person name="Barsanti P."/>
            <person name="Batterham P."/>
            <person name="Batzoglou S."/>
            <person name="Begun D."/>
            <person name="Bhutkar A."/>
            <person name="Blanco E."/>
            <person name="Bosak S.A."/>
            <person name="Bradley R.K."/>
            <person name="Brand A.D."/>
            <person name="Brent M.R."/>
            <person name="Brooks A.N."/>
            <person name="Brown R.H."/>
            <person name="Butlin R.K."/>
            <person name="Caggese C."/>
            <person name="Calvi B.R."/>
            <person name="Bernardo de Carvalho A."/>
            <person name="Caspi A."/>
            <person name="Castrezana S."/>
            <person name="Celniker S.E."/>
            <person name="Chang J.L."/>
            <person name="Chapple C."/>
            <person name="Chatterji S."/>
            <person name="Chinwalla A."/>
            <person name="Civetta A."/>
            <person name="Clifton S.W."/>
            <person name="Comeron J.M."/>
            <person name="Costello J.C."/>
            <person name="Coyne J.A."/>
            <person name="Daub J."/>
            <person name="David R.G."/>
            <person name="Delcher A.L."/>
            <person name="Delehaunty K."/>
            <person name="Do C.B."/>
            <person name="Ebling H."/>
            <person name="Edwards K."/>
            <person name="Eickbush T."/>
            <person name="Evans J.D."/>
            <person name="Filipski A."/>
            <person name="Findeiss S."/>
            <person name="Freyhult E."/>
            <person name="Fulton L."/>
            <person name="Fulton R."/>
            <person name="Garcia A.C."/>
            <person name="Gardiner A."/>
            <person name="Garfield D.A."/>
            <person name="Garvin B.E."/>
            <person name="Gibson G."/>
            <person name="Gilbert D."/>
            <person name="Gnerre S."/>
            <person name="Godfrey J."/>
            <person name="Good R."/>
            <person name="Gotea V."/>
            <person name="Gravely B."/>
            <person name="Greenberg A.J."/>
            <person name="Griffiths-Jones S."/>
            <person name="Gross S."/>
            <person name="Guigo R."/>
            <person name="Gustafson E.A."/>
            <person name="Haerty W."/>
            <person name="Hahn M.W."/>
            <person name="Halligan D.L."/>
            <person name="Halpern A.L."/>
            <person name="Halter G.M."/>
            <person name="Han M.V."/>
            <person name="Heger A."/>
            <person name="Hillier L."/>
            <person name="Hinrichs A.S."/>
            <person name="Holmes I."/>
            <person name="Hoskins R.A."/>
            <person name="Hubisz M.J."/>
            <person name="Hultmark D."/>
            <person name="Huntley M.A."/>
            <person name="Jaffe D.B."/>
            <person name="Jagadeeshan S."/>
            <person name="Jeck W.R."/>
            <person name="Johnson J."/>
            <person name="Jones C.D."/>
            <person name="Jordan W.C."/>
            <person name="Karpen G.H."/>
            <person name="Kataoka E."/>
            <person name="Keightley P.D."/>
            <person name="Kheradpour P."/>
            <person name="Kirkness E.F."/>
            <person name="Koerich L.B."/>
            <person name="Kristiansen K."/>
            <person name="Kudrna D."/>
            <person name="Kulathinal R.J."/>
            <person name="Kumar S."/>
            <person name="Kwok R."/>
            <person name="Lander E."/>
            <person name="Langley C.H."/>
            <person name="Lapoint R."/>
            <person name="Lazzaro B.P."/>
            <person name="Lee S.J."/>
            <person name="Levesque L."/>
            <person name="Li R."/>
            <person name="Lin C.F."/>
            <person name="Lin M.F."/>
            <person name="Lindblad-Toh K."/>
            <person name="Llopart A."/>
            <person name="Long M."/>
            <person name="Low L."/>
            <person name="Lozovsky E."/>
            <person name="Lu J."/>
            <person name="Luo M."/>
            <person name="Machado C.A."/>
            <person name="Makalowski W."/>
            <person name="Marzo M."/>
            <person name="Matsuda M."/>
            <person name="Matzkin L."/>
            <person name="McAllister B."/>
            <person name="McBride C.S."/>
            <person name="McKernan B."/>
            <person name="McKernan K."/>
            <person name="Mendez-Lago M."/>
            <person name="Minx P."/>
            <person name="Mollenhauer M.U."/>
            <person name="Montooth K."/>
            <person name="Mount S.M."/>
            <person name="Mu X."/>
            <person name="Myers E."/>
            <person name="Negre B."/>
            <person name="Newfeld S."/>
            <person name="Nielsen R."/>
            <person name="Noor M.A."/>
            <person name="O'Grady P."/>
            <person name="Pachter L."/>
            <person name="Papaceit M."/>
            <person name="Parisi M.J."/>
            <person name="Parisi M."/>
            <person name="Parts L."/>
            <person name="Pedersen J.S."/>
            <person name="Pesole G."/>
            <person name="Phillippy A.M."/>
            <person name="Ponting C.P."/>
            <person name="Pop M."/>
            <person name="Porcelli D."/>
            <person name="Powell J.R."/>
            <person name="Prohaska S."/>
            <person name="Pruitt K."/>
            <person name="Puig M."/>
            <person name="Quesneville H."/>
            <person name="Ram K.R."/>
            <person name="Rand D."/>
            <person name="Rasmussen M.D."/>
            <person name="Reed L.K."/>
            <person name="Reenan R."/>
            <person name="Reily A."/>
            <person name="Remington K.A."/>
            <person name="Rieger T.T."/>
            <person name="Ritchie M.G."/>
            <person name="Robin C."/>
            <person name="Rogers Y.H."/>
            <person name="Rohde C."/>
            <person name="Rozas J."/>
            <person name="Rubenfield M.J."/>
            <person name="Ruiz A."/>
            <person name="Russo S."/>
            <person name="Salzberg S.L."/>
            <person name="Sanchez-Gracia A."/>
            <person name="Saranga D.J."/>
            <person name="Sato H."/>
            <person name="Schaeffer S.W."/>
            <person name="Schatz M.C."/>
            <person name="Schlenke T."/>
            <person name="Schwartz R."/>
            <person name="Segarra C."/>
            <person name="Singh R.S."/>
            <person name="Sirot L."/>
            <person name="Sirota M."/>
            <person name="Sisneros N.B."/>
            <person name="Smith C.D."/>
            <person name="Smith T.F."/>
            <person name="Spieth J."/>
            <person name="Stage D.E."/>
            <person name="Stark A."/>
            <person name="Stephan W."/>
            <person name="Strausberg R.L."/>
            <person name="Strempel S."/>
            <person name="Sturgill D."/>
            <person name="Sutton G."/>
            <person name="Sutton G.G."/>
            <person name="Tao W."/>
            <person name="Teichmann S."/>
            <person name="Tobari Y.N."/>
            <person name="Tomimura Y."/>
            <person name="Tsolas J.M."/>
            <person name="Valente V.L."/>
            <person name="Venter E."/>
            <person name="Venter J.C."/>
            <person name="Vicario S."/>
            <person name="Vieira F.G."/>
            <person name="Vilella A.J."/>
            <person name="Villasante A."/>
            <person name="Walenz B."/>
            <person name="Wang J."/>
            <person name="Wasserman M."/>
            <person name="Watts T."/>
            <person name="Wilson D."/>
            <person name="Wilson R.K."/>
            <person name="Wing R.A."/>
            <person name="Wolfner M.F."/>
            <person name="Wong A."/>
            <person name="Wong G.K."/>
            <person name="Wu C.I."/>
            <person name="Wu G."/>
            <person name="Yamamoto D."/>
            <person name="Yang H.P."/>
            <person name="Yang S.P."/>
            <person name="Yorke J.A."/>
            <person name="Yoshida K."/>
            <person name="Zdobnov E."/>
            <person name="Zhang P."/>
            <person name="Zhang Y."/>
            <person name="Zimin A.V."/>
            <person name="Baldwin J."/>
            <person name="Abdouelleil A."/>
            <person name="Abdulkadir J."/>
            <person name="Abebe A."/>
            <person name="Abera B."/>
            <person name="Abreu J."/>
            <person name="Acer S.C."/>
            <person name="Aftuck L."/>
            <person name="Alexander A."/>
            <person name="An P."/>
            <person name="Anderson E."/>
            <person name="Anderson S."/>
            <person name="Arachi H."/>
            <person name="Azer M."/>
            <person name="Bachantsang P."/>
            <person name="Barry A."/>
            <person name="Bayul T."/>
            <person name="Berlin A."/>
            <person name="Bessette D."/>
            <person name="Bloom T."/>
            <person name="Blye J."/>
            <person name="Boguslavskiy L."/>
            <person name="Bonnet C."/>
            <person name="Boukhgalter B."/>
            <person name="Bourzgui I."/>
            <person name="Brown A."/>
            <person name="Cahill P."/>
            <person name="Channer S."/>
            <person name="Cheshatsang Y."/>
            <person name="Chuda L."/>
            <person name="Citroen M."/>
            <person name="Collymore A."/>
            <person name="Cooke P."/>
            <person name="Costello M."/>
            <person name="D'Aco K."/>
            <person name="Daza R."/>
            <person name="De Haan G."/>
            <person name="DeGray S."/>
            <person name="DeMaso C."/>
            <person name="Dhargay N."/>
            <person name="Dooley K."/>
            <person name="Dooley E."/>
            <person name="Doricent M."/>
            <person name="Dorje P."/>
            <person name="Dorjee K."/>
            <person name="Dupes A."/>
            <person name="Elong R."/>
            <person name="Falk J."/>
            <person name="Farina A."/>
            <person name="Faro S."/>
            <person name="Ferguson D."/>
            <person name="Fisher S."/>
            <person name="Foley C.D."/>
            <person name="Franke A."/>
            <person name="Friedrich D."/>
            <person name="Gadbois L."/>
            <person name="Gearin G."/>
            <person name="Gearin C.R."/>
            <person name="Giannoukos G."/>
            <person name="Goode T."/>
            <person name="Graham J."/>
            <person name="Grandbois E."/>
            <person name="Grewal S."/>
            <person name="Gyaltsen K."/>
            <person name="Hafez N."/>
            <person name="Hagos B."/>
            <person name="Hall J."/>
            <person name="Henson C."/>
            <person name="Hollinger A."/>
            <person name="Honan T."/>
            <person name="Huard M.D."/>
            <person name="Hughes L."/>
            <person name="Hurhula B."/>
            <person name="Husby M.E."/>
            <person name="Kamat A."/>
            <person name="Kanga B."/>
            <person name="Kashin S."/>
            <person name="Khazanovich D."/>
            <person name="Kisner P."/>
            <person name="Lance K."/>
            <person name="Lara M."/>
            <person name="Lee W."/>
            <person name="Lennon N."/>
            <person name="Letendre F."/>
            <person name="LeVine R."/>
            <person name="Lipovsky A."/>
            <person name="Liu X."/>
            <person name="Liu J."/>
            <person name="Liu S."/>
            <person name="Lokyitsang T."/>
            <person name="Lokyitsang Y."/>
            <person name="Lubonja R."/>
            <person name="Lui A."/>
            <person name="MacDonald P."/>
            <person name="Magnisalis V."/>
            <person name="Maru K."/>
            <person name="Matthews C."/>
            <person name="McCusker W."/>
            <person name="McDonough S."/>
            <person name="Mehta T."/>
            <person name="Meldrim J."/>
            <person name="Meneus L."/>
            <person name="Mihai O."/>
            <person name="Mihalev A."/>
            <person name="Mihova T."/>
            <person name="Mittelman R."/>
            <person name="Mlenga V."/>
            <person name="Montmayeur A."/>
            <person name="Mulrain L."/>
            <person name="Navidi A."/>
            <person name="Naylor J."/>
            <person name="Negash T."/>
            <person name="Nguyen T."/>
            <person name="Nguyen N."/>
            <person name="Nicol R."/>
            <person name="Norbu C."/>
            <person name="Norbu N."/>
            <person name="Novod N."/>
            <person name="O'Neill B."/>
            <person name="Osman S."/>
            <person name="Markiewicz E."/>
            <person name="Oyono O.L."/>
            <person name="Patti C."/>
            <person name="Phunkhang P."/>
            <person name="Pierre F."/>
            <person name="Priest M."/>
            <person name="Raghuraman S."/>
            <person name="Rege F."/>
            <person name="Reyes R."/>
            <person name="Rise C."/>
            <person name="Rogov P."/>
            <person name="Ross K."/>
            <person name="Ryan E."/>
            <person name="Settipalli S."/>
            <person name="Shea T."/>
            <person name="Sherpa N."/>
            <person name="Shi L."/>
            <person name="Shih D."/>
            <person name="Sparrow T."/>
            <person name="Spaulding J."/>
            <person name="Stalker J."/>
            <person name="Stange-Thomann N."/>
            <person name="Stavropoulos S."/>
            <person name="Stone C."/>
            <person name="Strader C."/>
            <person name="Tesfaye S."/>
            <person name="Thomson T."/>
            <person name="Thoulutsang Y."/>
            <person name="Thoulutsang D."/>
            <person name="Topham K."/>
            <person name="Topping I."/>
            <person name="Tsamla T."/>
            <person name="Vassiliev H."/>
            <person name="Vo A."/>
            <person name="Wangchuk T."/>
            <person name="Wangdi T."/>
            <person name="Weiand M."/>
            <person name="Wilkinson J."/>
            <person name="Wilson A."/>
            <person name="Yadav S."/>
            <person name="Young G."/>
            <person name="Yu Q."/>
            <person name="Zembek L."/>
            <person name="Zhong D."/>
            <person name="Zimmer A."/>
            <person name="Zwirko Z."/>
            <person name="Jaffe D.B."/>
            <person name="Alvarez P."/>
            <person name="Brockman W."/>
            <person name="Butler J."/>
            <person name="Chin C."/>
            <person name="Gnerre S."/>
            <person name="Grabherr M."/>
            <person name="Kleber M."/>
            <person name="Mauceli E."/>
            <person name="MacCallum I."/>
        </authorList>
    </citation>
    <scope>NUCLEOTIDE SEQUENCE [LARGE SCALE GENOMIC DNA]</scope>
    <source>
        <strain evidence="3">white501</strain>
    </source>
</reference>
<feature type="compositionally biased region" description="Basic and acidic residues" evidence="1">
    <location>
        <begin position="1"/>
        <end position="23"/>
    </location>
</feature>
<organism evidence="2 3">
    <name type="scientific">Drosophila simulans</name>
    <name type="common">Fruit fly</name>
    <dbReference type="NCBI Taxonomy" id="7240"/>
    <lineage>
        <taxon>Eukaryota</taxon>
        <taxon>Metazoa</taxon>
        <taxon>Ecdysozoa</taxon>
        <taxon>Arthropoda</taxon>
        <taxon>Hexapoda</taxon>
        <taxon>Insecta</taxon>
        <taxon>Pterygota</taxon>
        <taxon>Neoptera</taxon>
        <taxon>Endopterygota</taxon>
        <taxon>Diptera</taxon>
        <taxon>Brachycera</taxon>
        <taxon>Muscomorpha</taxon>
        <taxon>Ephydroidea</taxon>
        <taxon>Drosophilidae</taxon>
        <taxon>Drosophila</taxon>
        <taxon>Sophophora</taxon>
    </lineage>
</organism>
<evidence type="ECO:0000256" key="1">
    <source>
        <dbReference type="SAM" id="MobiDB-lite"/>
    </source>
</evidence>
<dbReference type="HOGENOM" id="CLU_2500338_0_0_1"/>
<proteinExistence type="predicted"/>
<evidence type="ECO:0000313" key="2">
    <source>
        <dbReference type="EMBL" id="EDX14234.1"/>
    </source>
</evidence>
<keyword evidence="3" id="KW-1185">Reference proteome</keyword>
<dbReference type="AlphaFoldDB" id="B4QT70"/>
<feature type="region of interest" description="Disordered" evidence="1">
    <location>
        <begin position="1"/>
        <end position="28"/>
    </location>
</feature>